<reference evidence="1" key="1">
    <citation type="submission" date="2022-11" db="EMBL/GenBank/DDBJ databases">
        <title>Centuries of genome instability and evolution in soft-shell clam transmissible cancer (bioRxiv).</title>
        <authorList>
            <person name="Hart S.F.M."/>
            <person name="Yonemitsu M.A."/>
            <person name="Giersch R.M."/>
            <person name="Beal B.F."/>
            <person name="Arriagada G."/>
            <person name="Davis B.W."/>
            <person name="Ostrander E.A."/>
            <person name="Goff S.P."/>
            <person name="Metzger M.J."/>
        </authorList>
    </citation>
    <scope>NUCLEOTIDE SEQUENCE</scope>
    <source>
        <strain evidence="1">MELC-2E11</strain>
        <tissue evidence="1">Siphon/mantle</tissue>
    </source>
</reference>
<dbReference type="EMBL" id="CP111016">
    <property type="protein sequence ID" value="WAR05088.1"/>
    <property type="molecule type" value="Genomic_DNA"/>
</dbReference>
<sequence length="111" mass="12092">MFLLCPVVRRILTKGTFDNDKELINMSGVNTATSATTVSTQTQATGTSTAAPVTADPMSAIVQNNSPSVIYVTVPSDTLGRIINIPDRKWLVIANKLYDAVLRRELILHTF</sequence>
<organism evidence="1 2">
    <name type="scientific">Mya arenaria</name>
    <name type="common">Soft-shell clam</name>
    <dbReference type="NCBI Taxonomy" id="6604"/>
    <lineage>
        <taxon>Eukaryota</taxon>
        <taxon>Metazoa</taxon>
        <taxon>Spiralia</taxon>
        <taxon>Lophotrochozoa</taxon>
        <taxon>Mollusca</taxon>
        <taxon>Bivalvia</taxon>
        <taxon>Autobranchia</taxon>
        <taxon>Heteroconchia</taxon>
        <taxon>Euheterodonta</taxon>
        <taxon>Imparidentia</taxon>
        <taxon>Neoheterodontei</taxon>
        <taxon>Myida</taxon>
        <taxon>Myoidea</taxon>
        <taxon>Myidae</taxon>
        <taxon>Mya</taxon>
    </lineage>
</organism>
<protein>
    <submittedName>
        <fullName evidence="1">Uncharacterized protein</fullName>
    </submittedName>
</protein>
<name>A0ABY7E4Z8_MYAAR</name>
<proteinExistence type="predicted"/>
<accession>A0ABY7E4Z8</accession>
<gene>
    <name evidence="1" type="ORF">MAR_020457</name>
</gene>
<evidence type="ECO:0000313" key="1">
    <source>
        <dbReference type="EMBL" id="WAR05088.1"/>
    </source>
</evidence>
<dbReference type="Proteomes" id="UP001164746">
    <property type="component" value="Chromosome 5"/>
</dbReference>
<evidence type="ECO:0000313" key="2">
    <source>
        <dbReference type="Proteomes" id="UP001164746"/>
    </source>
</evidence>
<keyword evidence="2" id="KW-1185">Reference proteome</keyword>